<feature type="repeat" description="PPR" evidence="3">
    <location>
        <begin position="314"/>
        <end position="348"/>
    </location>
</feature>
<evidence type="ECO:0000256" key="3">
    <source>
        <dbReference type="PROSITE-ProRule" id="PRU00708"/>
    </source>
</evidence>
<keyword evidence="6" id="KW-1185">Reference proteome</keyword>
<evidence type="ECO:0000256" key="4">
    <source>
        <dbReference type="SAM" id="MobiDB-lite"/>
    </source>
</evidence>
<feature type="repeat" description="PPR" evidence="3">
    <location>
        <begin position="350"/>
        <end position="384"/>
    </location>
</feature>
<feature type="compositionally biased region" description="Basic residues" evidence="4">
    <location>
        <begin position="74"/>
        <end position="86"/>
    </location>
</feature>
<gene>
    <name evidence="5" type="ORF">C4D60_Mb01t26300</name>
</gene>
<dbReference type="PANTHER" id="PTHR47447:SF28">
    <property type="entry name" value="PENTACOTRIPEPTIDE-REPEAT REGION OF PRORP DOMAIN-CONTAINING PROTEIN"/>
    <property type="match status" value="1"/>
</dbReference>
<name>A0A4S8JQV5_MUSBA</name>
<feature type="repeat" description="PPR" evidence="3">
    <location>
        <begin position="279"/>
        <end position="313"/>
    </location>
</feature>
<keyword evidence="2" id="KW-0677">Repeat</keyword>
<dbReference type="Pfam" id="PF12854">
    <property type="entry name" value="PPR_1"/>
    <property type="match status" value="1"/>
</dbReference>
<feature type="repeat" description="PPR" evidence="3">
    <location>
        <begin position="196"/>
        <end position="230"/>
    </location>
</feature>
<dbReference type="EMBL" id="PYDT01000004">
    <property type="protein sequence ID" value="THU64423.1"/>
    <property type="molecule type" value="Genomic_DNA"/>
</dbReference>
<protein>
    <recommendedName>
        <fullName evidence="7">Pentacotripeptide-repeat region of PRORP domain-containing protein</fullName>
    </recommendedName>
</protein>
<comment type="similarity">
    <text evidence="1">Belongs to the PPR family. P subfamily.</text>
</comment>
<sequence>MGSLAILPPTTASCSPRRRHLLVREVIAAILQRRPLPPPSPRFPGWTSDAVRDVLSSISTYFFLSPRSVGRQHPSGRHRSPLRQRSLRGESSSARGPAARRDPDTVALGVAGALEFYSWADSRCGFPHDELTCRDMSRLLARANCLPILWRFLRANETLVGTATVTEVIKVLGEEGLTKEALAAFYRMKQLHCKPDVRSYNTIISALCRVGHFKKARFLLDQMELPGARCPPDTFTYTILISSYCKHSLQTGCRKAIRRRIWEANHMFRRMLFNGFVPDVVTYNCLIDGLCKTYRIERAHELLDDMPVKGCSPNRVTYNSFIRYYSVVNQVDKAVEMMRAMVSRNHGKPTSSSYTPIIHALCETGRVREARDFLVEMAASGSMPREFTYNLVCSALNDAGEETLPKDLCRRIEDGMRTRFRQVLQLKPMMRGKSMFIQEQVETIWRNPGYDFYGSNHSTRSWFLHQSKEAISHAKICPPCQVVRFGKRSTRKADGEGWRRCWTIQSG</sequence>
<dbReference type="AlphaFoldDB" id="A0A4S8JQV5"/>
<dbReference type="PANTHER" id="PTHR47447">
    <property type="entry name" value="OS03G0856100 PROTEIN"/>
    <property type="match status" value="1"/>
</dbReference>
<proteinExistence type="inferred from homology"/>
<dbReference type="Pfam" id="PF01535">
    <property type="entry name" value="PPR"/>
    <property type="match status" value="1"/>
</dbReference>
<dbReference type="InterPro" id="IPR011990">
    <property type="entry name" value="TPR-like_helical_dom_sf"/>
</dbReference>
<evidence type="ECO:0008006" key="7">
    <source>
        <dbReference type="Google" id="ProtNLM"/>
    </source>
</evidence>
<evidence type="ECO:0000313" key="5">
    <source>
        <dbReference type="EMBL" id="THU64423.1"/>
    </source>
</evidence>
<dbReference type="STRING" id="52838.A0A4S8JQV5"/>
<dbReference type="Gene3D" id="1.25.40.10">
    <property type="entry name" value="Tetratricopeptide repeat domain"/>
    <property type="match status" value="2"/>
</dbReference>
<accession>A0A4S8JQV5</accession>
<evidence type="ECO:0000313" key="6">
    <source>
        <dbReference type="Proteomes" id="UP000317650"/>
    </source>
</evidence>
<reference evidence="5 6" key="1">
    <citation type="journal article" date="2019" name="Nat. Plants">
        <title>Genome sequencing of Musa balbisiana reveals subgenome evolution and function divergence in polyploid bananas.</title>
        <authorList>
            <person name="Yao X."/>
        </authorList>
    </citation>
    <scope>NUCLEOTIDE SEQUENCE [LARGE SCALE GENOMIC DNA]</scope>
    <source>
        <strain evidence="6">cv. DH-PKW</strain>
        <tissue evidence="5">Leaves</tissue>
    </source>
</reference>
<evidence type="ECO:0000256" key="1">
    <source>
        <dbReference type="ARBA" id="ARBA00007626"/>
    </source>
</evidence>
<comment type="caution">
    <text evidence="5">The sequence shown here is derived from an EMBL/GenBank/DDBJ whole genome shotgun (WGS) entry which is preliminary data.</text>
</comment>
<feature type="region of interest" description="Disordered" evidence="4">
    <location>
        <begin position="68"/>
        <end position="102"/>
    </location>
</feature>
<evidence type="ECO:0000256" key="2">
    <source>
        <dbReference type="ARBA" id="ARBA00022737"/>
    </source>
</evidence>
<dbReference type="Proteomes" id="UP000317650">
    <property type="component" value="Chromosome 1"/>
</dbReference>
<dbReference type="Pfam" id="PF13041">
    <property type="entry name" value="PPR_2"/>
    <property type="match status" value="2"/>
</dbReference>
<dbReference type="InterPro" id="IPR002885">
    <property type="entry name" value="PPR_rpt"/>
</dbReference>
<dbReference type="NCBIfam" id="TIGR00756">
    <property type="entry name" value="PPR"/>
    <property type="match status" value="5"/>
</dbReference>
<organism evidence="5 6">
    <name type="scientific">Musa balbisiana</name>
    <name type="common">Banana</name>
    <dbReference type="NCBI Taxonomy" id="52838"/>
    <lineage>
        <taxon>Eukaryota</taxon>
        <taxon>Viridiplantae</taxon>
        <taxon>Streptophyta</taxon>
        <taxon>Embryophyta</taxon>
        <taxon>Tracheophyta</taxon>
        <taxon>Spermatophyta</taxon>
        <taxon>Magnoliopsida</taxon>
        <taxon>Liliopsida</taxon>
        <taxon>Zingiberales</taxon>
        <taxon>Musaceae</taxon>
        <taxon>Musa</taxon>
    </lineage>
</organism>
<dbReference type="PROSITE" id="PS51375">
    <property type="entry name" value="PPR"/>
    <property type="match status" value="4"/>
</dbReference>